<organism evidence="1 2">
    <name type="scientific">Mannheimia succiniciproducens (strain KCTC 0769BP / MBEL55E)</name>
    <dbReference type="NCBI Taxonomy" id="221988"/>
    <lineage>
        <taxon>Bacteria</taxon>
        <taxon>Pseudomonadati</taxon>
        <taxon>Pseudomonadota</taxon>
        <taxon>Gammaproteobacteria</taxon>
        <taxon>Pasteurellales</taxon>
        <taxon>Pasteurellaceae</taxon>
        <taxon>Basfia</taxon>
    </lineage>
</organism>
<protein>
    <submittedName>
        <fullName evidence="1">Uncharacterized protein</fullName>
    </submittedName>
</protein>
<evidence type="ECO:0000313" key="1">
    <source>
        <dbReference type="EMBL" id="AAU38827.1"/>
    </source>
</evidence>
<accession>Q65QD3</accession>
<reference evidence="1 2" key="1">
    <citation type="journal article" date="2004" name="Nat. Biotechnol.">
        <title>The genome sequence of the capnophilic rumen bacterium Mannheimia succiniciproducens.</title>
        <authorList>
            <person name="Hong S.H."/>
            <person name="Kim J.S."/>
            <person name="Lee S.Y."/>
            <person name="In Y.H."/>
            <person name="Choi S.S."/>
            <person name="Rih J.-K."/>
            <person name="Kim C.H."/>
            <person name="Jeong H."/>
            <person name="Hur C.G."/>
            <person name="Kim J.J."/>
        </authorList>
    </citation>
    <scope>NUCLEOTIDE SEQUENCE [LARGE SCALE GENOMIC DNA]</scope>
    <source>
        <strain evidence="2">KCTC 0769BP / MBEL55E</strain>
    </source>
</reference>
<gene>
    <name evidence="1" type="ordered locus">MS2220</name>
</gene>
<dbReference type="KEGG" id="msu:MS2220"/>
<sequence length="55" mass="6752">MCLYRVILAHPRINHKKCGQKSLFFEGWLCQRLPMGKYPYNDYEYVLKIHIFKFN</sequence>
<name>Q65QD3_MANSM</name>
<dbReference type="HOGENOM" id="CLU_3026939_0_0_6"/>
<dbReference type="STRING" id="221988.MS2220"/>
<dbReference type="EMBL" id="AE016827">
    <property type="protein sequence ID" value="AAU38827.1"/>
    <property type="molecule type" value="Genomic_DNA"/>
</dbReference>
<evidence type="ECO:0000313" key="2">
    <source>
        <dbReference type="Proteomes" id="UP000000607"/>
    </source>
</evidence>
<dbReference type="AlphaFoldDB" id="Q65QD3"/>
<dbReference type="Proteomes" id="UP000000607">
    <property type="component" value="Chromosome"/>
</dbReference>
<proteinExistence type="predicted"/>
<keyword evidence="2" id="KW-1185">Reference proteome</keyword>